<protein>
    <recommendedName>
        <fullName evidence="3">NB-ARC domain-containing protein</fullName>
    </recommendedName>
</protein>
<reference evidence="1" key="1">
    <citation type="submission" date="2022-12" db="EMBL/GenBank/DDBJ databases">
        <authorList>
            <person name="Petersen C."/>
        </authorList>
    </citation>
    <scope>NUCLEOTIDE SEQUENCE</scope>
    <source>
        <strain evidence="1">IBT 21472</strain>
    </source>
</reference>
<reference evidence="1" key="2">
    <citation type="journal article" date="2023" name="IMA Fungus">
        <title>Comparative genomic study of the Penicillium genus elucidates a diverse pangenome and 15 lateral gene transfer events.</title>
        <authorList>
            <person name="Petersen C."/>
            <person name="Sorensen T."/>
            <person name="Nielsen M.R."/>
            <person name="Sondergaard T.E."/>
            <person name="Sorensen J.L."/>
            <person name="Fitzpatrick D.A."/>
            <person name="Frisvad J.C."/>
            <person name="Nielsen K.L."/>
        </authorList>
    </citation>
    <scope>NUCLEOTIDE SEQUENCE</scope>
    <source>
        <strain evidence="1">IBT 21472</strain>
    </source>
</reference>
<name>A0A9W9PNQ7_9EURO</name>
<dbReference type="EMBL" id="JAPZBO010000010">
    <property type="protein sequence ID" value="KAJ5299469.1"/>
    <property type="molecule type" value="Genomic_DNA"/>
</dbReference>
<evidence type="ECO:0008006" key="3">
    <source>
        <dbReference type="Google" id="ProtNLM"/>
    </source>
</evidence>
<dbReference type="Proteomes" id="UP001147746">
    <property type="component" value="Unassembled WGS sequence"/>
</dbReference>
<organism evidence="1 2">
    <name type="scientific">Penicillium atrosanguineum</name>
    <dbReference type="NCBI Taxonomy" id="1132637"/>
    <lineage>
        <taxon>Eukaryota</taxon>
        <taxon>Fungi</taxon>
        <taxon>Dikarya</taxon>
        <taxon>Ascomycota</taxon>
        <taxon>Pezizomycotina</taxon>
        <taxon>Eurotiomycetes</taxon>
        <taxon>Eurotiomycetidae</taxon>
        <taxon>Eurotiales</taxon>
        <taxon>Aspergillaceae</taxon>
        <taxon>Penicillium</taxon>
    </lineage>
</organism>
<keyword evidence="2" id="KW-1185">Reference proteome</keyword>
<proteinExistence type="predicted"/>
<dbReference type="InterPro" id="IPR027417">
    <property type="entry name" value="P-loop_NTPase"/>
</dbReference>
<dbReference type="Gene3D" id="3.40.50.300">
    <property type="entry name" value="P-loop containing nucleotide triphosphate hydrolases"/>
    <property type="match status" value="1"/>
</dbReference>
<gene>
    <name evidence="1" type="ORF">N7476_011026</name>
</gene>
<comment type="caution">
    <text evidence="1">The sequence shown here is derived from an EMBL/GenBank/DDBJ whole genome shotgun (WGS) entry which is preliminary data.</text>
</comment>
<accession>A0A9W9PNQ7</accession>
<sequence>MPVQSMPALEKTATEIVQKLAFPRSGGDDPKEALRSYLASEAALYWLFILDNANHMNILVGLPGKWTGLLDVLPQSPTGRILITTRPSQRLAEMTSELANLFLERSPAHKSQPKQAHSIAKLLEKLTYLPLTVI</sequence>
<dbReference type="AlphaFoldDB" id="A0A9W9PNQ7"/>
<evidence type="ECO:0000313" key="2">
    <source>
        <dbReference type="Proteomes" id="UP001147746"/>
    </source>
</evidence>
<evidence type="ECO:0000313" key="1">
    <source>
        <dbReference type="EMBL" id="KAJ5299469.1"/>
    </source>
</evidence>